<accession>H8KZE7</accession>
<reference evidence="2" key="1">
    <citation type="submission" date="2012-02" db="EMBL/GenBank/DDBJ databases">
        <title>The complete genome of Frateuria aurantia DSM 6220.</title>
        <authorList>
            <consortium name="US DOE Joint Genome Institute (JGI-PGF)"/>
            <person name="Lucas S."/>
            <person name="Copeland A."/>
            <person name="Lapidus A."/>
            <person name="Glavina del Rio T."/>
            <person name="Dalin E."/>
            <person name="Tice H."/>
            <person name="Bruce D."/>
            <person name="Goodwin L."/>
            <person name="Pitluck S."/>
            <person name="Peters L."/>
            <person name="Ovchinnikova G."/>
            <person name="Teshima H."/>
            <person name="Kyrpides N."/>
            <person name="Mavromatis K."/>
            <person name="Ivanova N."/>
            <person name="Brettin T."/>
            <person name="Detter J.C."/>
            <person name="Han C."/>
            <person name="Larimer F."/>
            <person name="Land M."/>
            <person name="Hauser L."/>
            <person name="Markowitz V."/>
            <person name="Cheng J.-F."/>
            <person name="Hugenholtz P."/>
            <person name="Woyke T."/>
            <person name="Wu D."/>
            <person name="Brambilla E."/>
            <person name="Klenk H.-P."/>
            <person name="Eisen J.A."/>
        </authorList>
    </citation>
    <scope>NUCLEOTIDE SEQUENCE</scope>
    <source>
        <strain evidence="2">DSM 6220</strain>
    </source>
</reference>
<sequence>MANLKTLKPRSGGQKFIGRNRAPRVQIEYDVEIYGSERKVEIPFVMGVMADLAGKSLVPQPDLDQRRLLEIDIDNFDDRLKAIQPRVAFHVPNLVDGDGLLPVDIGFESMGDFSPAQVARKVESLNYLLEARTQLSNLLSYVDGKSGAEALLAQALEDRGLLQALASEVPAEAEAETVDSRGQAAAAEVGPDAPADGEADASGPLDIEP</sequence>
<dbReference type="STRING" id="767434.Fraau_1784"/>
<dbReference type="InterPro" id="IPR008312">
    <property type="entry name" value="T6SS_TssB1"/>
</dbReference>
<dbReference type="Pfam" id="PF05591">
    <property type="entry name" value="T6SS_VipA"/>
    <property type="match status" value="1"/>
</dbReference>
<keyword evidence="3" id="KW-1185">Reference proteome</keyword>
<protein>
    <submittedName>
        <fullName evidence="2">Type VI secretion protein, VC_A0107 family</fullName>
    </submittedName>
</protein>
<dbReference type="EMBL" id="CP003350">
    <property type="protein sequence ID" value="AFC86189.1"/>
    <property type="molecule type" value="Genomic_DNA"/>
</dbReference>
<dbReference type="PANTHER" id="PTHR35850:SF1">
    <property type="entry name" value="TYPE VI SECRETION SYSTEM SHEATH PROTEIN TSSB1"/>
    <property type="match status" value="1"/>
</dbReference>
<dbReference type="AlphaFoldDB" id="H8KZE7"/>
<name>H8KZE7_FRAAD</name>
<dbReference type="KEGG" id="fau:Fraau_1784"/>
<gene>
    <name evidence="2" type="ordered locus">Fraau_1784</name>
</gene>
<dbReference type="Proteomes" id="UP000005234">
    <property type="component" value="Chromosome"/>
</dbReference>
<dbReference type="PANTHER" id="PTHR35850">
    <property type="entry name" value="CYTOPLASMIC PROTEIN-RELATED"/>
    <property type="match status" value="1"/>
</dbReference>
<dbReference type="NCBIfam" id="TIGR03358">
    <property type="entry name" value="VI_chp_5"/>
    <property type="match status" value="1"/>
</dbReference>
<dbReference type="OrthoDB" id="9789942at2"/>
<dbReference type="HOGENOM" id="CLU_111033_0_1_6"/>
<feature type="region of interest" description="Disordered" evidence="1">
    <location>
        <begin position="172"/>
        <end position="209"/>
    </location>
</feature>
<proteinExistence type="predicted"/>
<evidence type="ECO:0000313" key="2">
    <source>
        <dbReference type="EMBL" id="AFC86189.1"/>
    </source>
</evidence>
<feature type="compositionally biased region" description="Low complexity" evidence="1">
    <location>
        <begin position="184"/>
        <end position="209"/>
    </location>
</feature>
<evidence type="ECO:0000313" key="3">
    <source>
        <dbReference type="Proteomes" id="UP000005234"/>
    </source>
</evidence>
<organism evidence="2 3">
    <name type="scientific">Frateuria aurantia (strain ATCC 33424 / DSM 6220 / KCTC 2777 / LMG 1558 / NBRC 3245 / NCIMB 13370)</name>
    <name type="common">Acetobacter aurantius</name>
    <dbReference type="NCBI Taxonomy" id="767434"/>
    <lineage>
        <taxon>Bacteria</taxon>
        <taxon>Pseudomonadati</taxon>
        <taxon>Pseudomonadota</taxon>
        <taxon>Gammaproteobacteria</taxon>
        <taxon>Lysobacterales</taxon>
        <taxon>Rhodanobacteraceae</taxon>
        <taxon>Frateuria</taxon>
    </lineage>
</organism>
<evidence type="ECO:0000256" key="1">
    <source>
        <dbReference type="SAM" id="MobiDB-lite"/>
    </source>
</evidence>
<dbReference type="eggNOG" id="COG3516">
    <property type="taxonomic scope" value="Bacteria"/>
</dbReference>